<evidence type="ECO:0008006" key="3">
    <source>
        <dbReference type="Google" id="ProtNLM"/>
    </source>
</evidence>
<sequence>MSNQTFLIGTGSETIYACRLTVNGQLELLHENKSGKGPSWLLDNDDLLYVVNEQEDKIETFTIDDRIQG</sequence>
<keyword evidence="2" id="KW-1185">Reference proteome</keyword>
<gene>
    <name evidence="1" type="ORF">XAT740_LOCUS61279</name>
</gene>
<accession>A0A816H4X5</accession>
<dbReference type="InterPro" id="IPR019405">
    <property type="entry name" value="Lactonase_7-beta_prop"/>
</dbReference>
<proteinExistence type="predicted"/>
<dbReference type="EMBL" id="CAJNOR010015942">
    <property type="protein sequence ID" value="CAF1683721.1"/>
    <property type="molecule type" value="Genomic_DNA"/>
</dbReference>
<reference evidence="1" key="1">
    <citation type="submission" date="2021-02" db="EMBL/GenBank/DDBJ databases">
        <authorList>
            <person name="Nowell W R."/>
        </authorList>
    </citation>
    <scope>NUCLEOTIDE SEQUENCE</scope>
</reference>
<evidence type="ECO:0000313" key="1">
    <source>
        <dbReference type="EMBL" id="CAF1683721.1"/>
    </source>
</evidence>
<dbReference type="AlphaFoldDB" id="A0A816H4X5"/>
<feature type="non-terminal residue" evidence="1">
    <location>
        <position position="69"/>
    </location>
</feature>
<protein>
    <recommendedName>
        <fullName evidence="3">6-phosphogluconolactonase</fullName>
    </recommendedName>
</protein>
<name>A0A816H4X5_ADIRI</name>
<organism evidence="1 2">
    <name type="scientific">Adineta ricciae</name>
    <name type="common">Rotifer</name>
    <dbReference type="NCBI Taxonomy" id="249248"/>
    <lineage>
        <taxon>Eukaryota</taxon>
        <taxon>Metazoa</taxon>
        <taxon>Spiralia</taxon>
        <taxon>Gnathifera</taxon>
        <taxon>Rotifera</taxon>
        <taxon>Eurotatoria</taxon>
        <taxon>Bdelloidea</taxon>
        <taxon>Adinetida</taxon>
        <taxon>Adinetidae</taxon>
        <taxon>Adineta</taxon>
    </lineage>
</organism>
<comment type="caution">
    <text evidence="1">The sequence shown here is derived from an EMBL/GenBank/DDBJ whole genome shotgun (WGS) entry which is preliminary data.</text>
</comment>
<evidence type="ECO:0000313" key="2">
    <source>
        <dbReference type="Proteomes" id="UP000663828"/>
    </source>
</evidence>
<dbReference type="Proteomes" id="UP000663828">
    <property type="component" value="Unassembled WGS sequence"/>
</dbReference>
<dbReference type="Pfam" id="PF10282">
    <property type="entry name" value="Lactonase"/>
    <property type="match status" value="1"/>
</dbReference>